<dbReference type="EMBL" id="LR031873">
    <property type="protein sequence ID" value="VDD15283.1"/>
    <property type="molecule type" value="Genomic_DNA"/>
</dbReference>
<dbReference type="AlphaFoldDB" id="A0A3P6CA78"/>
<organism evidence="1">
    <name type="scientific">Brassica oleracea</name>
    <name type="common">Wild cabbage</name>
    <dbReference type="NCBI Taxonomy" id="3712"/>
    <lineage>
        <taxon>Eukaryota</taxon>
        <taxon>Viridiplantae</taxon>
        <taxon>Streptophyta</taxon>
        <taxon>Embryophyta</taxon>
        <taxon>Tracheophyta</taxon>
        <taxon>Spermatophyta</taxon>
        <taxon>Magnoliopsida</taxon>
        <taxon>eudicotyledons</taxon>
        <taxon>Gunneridae</taxon>
        <taxon>Pentapetalae</taxon>
        <taxon>rosids</taxon>
        <taxon>malvids</taxon>
        <taxon>Brassicales</taxon>
        <taxon>Brassicaceae</taxon>
        <taxon>Brassiceae</taxon>
        <taxon>Brassica</taxon>
    </lineage>
</organism>
<gene>
    <name evidence="1" type="ORF">BOLC4T28079H</name>
</gene>
<accession>A0A3P6CA78</accession>
<reference evidence="1" key="1">
    <citation type="submission" date="2018-11" db="EMBL/GenBank/DDBJ databases">
        <authorList>
            <consortium name="Genoscope - CEA"/>
            <person name="William W."/>
        </authorList>
    </citation>
    <scope>NUCLEOTIDE SEQUENCE</scope>
</reference>
<protein>
    <submittedName>
        <fullName evidence="1">Uncharacterized protein</fullName>
    </submittedName>
</protein>
<sequence length="41" mass="4592">MSLTILFGAVKAMNHLKTRSEKMNEDCVIAPFEFPVPGLQK</sequence>
<name>A0A3P6CA78_BRAOL</name>
<proteinExistence type="predicted"/>
<evidence type="ECO:0000313" key="1">
    <source>
        <dbReference type="EMBL" id="VDD15283.1"/>
    </source>
</evidence>